<name>A0A9W4CG72_9CYAN</name>
<accession>A0A9W4CG72</accession>
<feature type="domain" description="CHAT" evidence="1">
    <location>
        <begin position="150"/>
        <end position="330"/>
    </location>
</feature>
<sequence length="538" mass="61091">MSKIVILEIAEGNWEQGFPVRLRIGTEGERFLADFPPGQLPGSADVLQFYQLWQSSYRQLPSPLRLEASKNQVTNSSEILDQCREAAQKLEESLNDWLNSETFRPLKERLLHNLNRSESVRVFIQTNNVELRRLPWHLWDLFRSYKQAEVILAAPLFDPDQPPILNSSKKELKILAILGDSRGINVDADRQFLEKKLPGAKVNFLVKPKRQEITDQLWEQAWDILFFAGHSLTQEQKGKIFINETESLGLLELKNGLSKSINRGLKLAIFNSCDGLGIAQALEELYIPQVIVMREPVPDGVAQGFLKYFLRSFSQGEPLHLAIRTAKERLEDEGLEEYIPGGTWLPILCQNPAVMPLVWPKAPLKSLVSLGIAGVFLLGVIGVAVGQQFNQALPFSEQGIELKYPKSWQLKKDPVLGEVARFVVPVEGSSDGFQENVRITIEPLPSSMVSLEDYSQDIVQRISQFLTNDPISAIKTQVAGLEADQVVYYNKDNLKLKTKQIWMVKNNQAYIITYTADIEQFEQFEQQVEKMMRSLKIN</sequence>
<organism evidence="2 3">
    <name type="scientific">Planktothrix pseudagardhii</name>
    <dbReference type="NCBI Taxonomy" id="132604"/>
    <lineage>
        <taxon>Bacteria</taxon>
        <taxon>Bacillati</taxon>
        <taxon>Cyanobacteriota</taxon>
        <taxon>Cyanophyceae</taxon>
        <taxon>Oscillatoriophycideae</taxon>
        <taxon>Oscillatoriales</taxon>
        <taxon>Microcoleaceae</taxon>
        <taxon>Planktothrix</taxon>
    </lineage>
</organism>
<dbReference type="AlphaFoldDB" id="A0A9W4CG72"/>
<dbReference type="RefSeq" id="WP_254173191.1">
    <property type="nucleotide sequence ID" value="NZ_LR882967.1"/>
</dbReference>
<evidence type="ECO:0000259" key="1">
    <source>
        <dbReference type="Pfam" id="PF12770"/>
    </source>
</evidence>
<dbReference type="Gene3D" id="3.40.1000.10">
    <property type="entry name" value="Mog1/PsbP, alpha/beta/alpha sandwich"/>
    <property type="match status" value="1"/>
</dbReference>
<dbReference type="Pfam" id="PF18933">
    <property type="entry name" value="PsbP_2"/>
    <property type="match status" value="1"/>
</dbReference>
<dbReference type="Pfam" id="PF12770">
    <property type="entry name" value="CHAT"/>
    <property type="match status" value="1"/>
</dbReference>
<gene>
    <name evidence="2" type="ORF">NO713_01066</name>
</gene>
<evidence type="ECO:0000313" key="2">
    <source>
        <dbReference type="EMBL" id="CAD5927441.1"/>
    </source>
</evidence>
<proteinExistence type="predicted"/>
<evidence type="ECO:0000313" key="3">
    <source>
        <dbReference type="Proteomes" id="UP001153719"/>
    </source>
</evidence>
<dbReference type="KEGG" id="ppsu:NO713_01066"/>
<dbReference type="InterPro" id="IPR024983">
    <property type="entry name" value="CHAT_dom"/>
</dbReference>
<keyword evidence="3" id="KW-1185">Reference proteome</keyword>
<protein>
    <submittedName>
        <fullName evidence="2">Similar to tr/Q8YSA9/Q8YSA9</fullName>
    </submittedName>
</protein>
<reference evidence="2" key="1">
    <citation type="submission" date="2020-09" db="EMBL/GenBank/DDBJ databases">
        <authorList>
            <person name="Blom J."/>
        </authorList>
    </citation>
    <scope>NUCLEOTIDE SEQUENCE</scope>
    <source>
        <strain evidence="2">No.713</strain>
    </source>
</reference>
<dbReference type="EMBL" id="LR882967">
    <property type="protein sequence ID" value="CAD5927441.1"/>
    <property type="molecule type" value="Genomic_DNA"/>
</dbReference>
<dbReference type="Proteomes" id="UP001153719">
    <property type="component" value="Chromosome"/>
</dbReference>